<organism evidence="1 2">
    <name type="scientific">Vitrella brassicaformis (strain CCMP3155)</name>
    <dbReference type="NCBI Taxonomy" id="1169540"/>
    <lineage>
        <taxon>Eukaryota</taxon>
        <taxon>Sar</taxon>
        <taxon>Alveolata</taxon>
        <taxon>Colpodellida</taxon>
        <taxon>Vitrellaceae</taxon>
        <taxon>Vitrella</taxon>
    </lineage>
</organism>
<dbReference type="InParanoid" id="A0A0G4G745"/>
<reference evidence="1 2" key="1">
    <citation type="submission" date="2014-11" db="EMBL/GenBank/DDBJ databases">
        <authorList>
            <person name="Zhu J."/>
            <person name="Qi W."/>
            <person name="Song R."/>
        </authorList>
    </citation>
    <scope>NUCLEOTIDE SEQUENCE [LARGE SCALE GENOMIC DNA]</scope>
</reference>
<dbReference type="EMBL" id="CDMY01000581">
    <property type="protein sequence ID" value="CEM24488.1"/>
    <property type="molecule type" value="Genomic_DNA"/>
</dbReference>
<proteinExistence type="predicted"/>
<accession>A0A0G4G745</accession>
<evidence type="ECO:0000313" key="1">
    <source>
        <dbReference type="EMBL" id="CEM24488.1"/>
    </source>
</evidence>
<name>A0A0G4G745_VITBC</name>
<dbReference type="VEuPathDB" id="CryptoDB:Vbra_3224"/>
<sequence length="169" mass="18878">MSGNRDSNSDMTYSSTSRLDQSWVVYVYCNDVEPRHLFAFVNDLKRFATNVKSFESESDCVSALSSAAPSSVLLVLSAAHAKRGGLCMGGVSLKEFTSIAGVCLYSKQKAEQWCKFCMNHYIIKFLSSSFVEVRRAICWVCVMADGHYDQNETPPADCKTKPYVIPQLR</sequence>
<gene>
    <name evidence="1" type="ORF">Vbra_3224</name>
</gene>
<dbReference type="Proteomes" id="UP000041254">
    <property type="component" value="Unassembled WGS sequence"/>
</dbReference>
<protein>
    <submittedName>
        <fullName evidence="1">Uncharacterized protein</fullName>
    </submittedName>
</protein>
<keyword evidence="2" id="KW-1185">Reference proteome</keyword>
<evidence type="ECO:0000313" key="2">
    <source>
        <dbReference type="Proteomes" id="UP000041254"/>
    </source>
</evidence>
<dbReference type="AlphaFoldDB" id="A0A0G4G745"/>